<feature type="transmembrane region" description="Helical" evidence="1">
    <location>
        <begin position="56"/>
        <end position="74"/>
    </location>
</feature>
<dbReference type="InterPro" id="IPR036938">
    <property type="entry name" value="PAP2/HPO_sf"/>
</dbReference>
<keyword evidence="1" id="KW-1133">Transmembrane helix</keyword>
<feature type="transmembrane region" description="Helical" evidence="1">
    <location>
        <begin position="159"/>
        <end position="181"/>
    </location>
</feature>
<keyword evidence="1" id="KW-0472">Membrane</keyword>
<feature type="transmembrane region" description="Helical" evidence="1">
    <location>
        <begin position="211"/>
        <end position="228"/>
    </location>
</feature>
<feature type="domain" description="Phosphatidic acid phosphatase type 2/haloperoxidase" evidence="2">
    <location>
        <begin position="63"/>
        <end position="178"/>
    </location>
</feature>
<dbReference type="PANTHER" id="PTHR14969">
    <property type="entry name" value="SPHINGOSINE-1-PHOSPHATE PHOSPHOHYDROLASE"/>
    <property type="match status" value="1"/>
</dbReference>
<name>A0AB33IRM9_9BACT</name>
<protein>
    <submittedName>
        <fullName evidence="3">Lipid A 4'-phosphatase</fullName>
    </submittedName>
</protein>
<feature type="transmembrane region" description="Helical" evidence="1">
    <location>
        <begin position="28"/>
        <end position="49"/>
    </location>
</feature>
<reference evidence="3" key="1">
    <citation type="submission" date="2024-07" db="EMBL/GenBank/DDBJ databases">
        <title>Complete genome sequence of Prevotella sp. YM-2024 GTC17253.</title>
        <authorList>
            <person name="Hayashi M."/>
            <person name="Muto Y."/>
            <person name="Tanaka K."/>
            <person name="Niwa H."/>
        </authorList>
    </citation>
    <scope>NUCLEOTIDE SEQUENCE</scope>
    <source>
        <strain evidence="3">GTC17253</strain>
    </source>
</reference>
<evidence type="ECO:0000259" key="2">
    <source>
        <dbReference type="SMART" id="SM00014"/>
    </source>
</evidence>
<evidence type="ECO:0000256" key="1">
    <source>
        <dbReference type="SAM" id="Phobius"/>
    </source>
</evidence>
<evidence type="ECO:0000313" key="3">
    <source>
        <dbReference type="EMBL" id="BFO70613.1"/>
    </source>
</evidence>
<dbReference type="EMBL" id="AP035785">
    <property type="protein sequence ID" value="BFO70613.1"/>
    <property type="molecule type" value="Genomic_DNA"/>
</dbReference>
<sequence length="229" mass="25888">MDFSAINHIDINILHCLNGSDNLLLDHFMQYSTLGYTWIPLYLAIFFLVVKNNETMLQIGITVLGILFGVLLTSGTDNLLVKPLIERIRPINDPYVKYTLDILKGVSEKDYSFFSAHAANTFAIATFICCLTRSLSLSIIMFSWAILNSITRLYLGVHYPSDVCTGILWGILAGFLSYRAYHYIYYKYSPKINYISSQYTSTGYGHEDIDAVISVFTMSLVILLILSVI</sequence>
<organism evidence="3">
    <name type="scientific">Prevotella sp. GTC17253</name>
    <dbReference type="NCBI Taxonomy" id="3236793"/>
    <lineage>
        <taxon>Bacteria</taxon>
        <taxon>Pseudomonadati</taxon>
        <taxon>Bacteroidota</taxon>
        <taxon>Bacteroidia</taxon>
        <taxon>Bacteroidales</taxon>
        <taxon>Prevotellaceae</taxon>
        <taxon>Prevotella</taxon>
    </lineage>
</organism>
<dbReference type="SMART" id="SM00014">
    <property type="entry name" value="acidPPc"/>
    <property type="match status" value="1"/>
</dbReference>
<dbReference type="Pfam" id="PF01569">
    <property type="entry name" value="PAP2"/>
    <property type="match status" value="1"/>
</dbReference>
<keyword evidence="1" id="KW-0812">Transmembrane</keyword>
<gene>
    <name evidence="3" type="primary">lpxF</name>
    <name evidence="3" type="ORF">GTC17253_05790</name>
</gene>
<dbReference type="SUPFAM" id="SSF48317">
    <property type="entry name" value="Acid phosphatase/Vanadium-dependent haloperoxidase"/>
    <property type="match status" value="1"/>
</dbReference>
<proteinExistence type="predicted"/>
<accession>A0AB33IRM9</accession>
<dbReference type="PANTHER" id="PTHR14969:SF13">
    <property type="entry name" value="AT30094P"/>
    <property type="match status" value="1"/>
</dbReference>
<feature type="transmembrane region" description="Helical" evidence="1">
    <location>
        <begin position="122"/>
        <end position="147"/>
    </location>
</feature>
<dbReference type="Gene3D" id="1.20.144.10">
    <property type="entry name" value="Phosphatidic acid phosphatase type 2/haloperoxidase"/>
    <property type="match status" value="1"/>
</dbReference>
<dbReference type="AlphaFoldDB" id="A0AB33IRM9"/>
<dbReference type="InterPro" id="IPR000326">
    <property type="entry name" value="PAP2/HPO"/>
</dbReference>